<dbReference type="GeneID" id="70243509"/>
<dbReference type="Gene3D" id="1.20.1090.10">
    <property type="entry name" value="Dehydroquinate synthase-like - alpha domain"/>
    <property type="match status" value="1"/>
</dbReference>
<dbReference type="PANTHER" id="PTHR11496">
    <property type="entry name" value="ALCOHOL DEHYDROGENASE"/>
    <property type="match status" value="1"/>
</dbReference>
<evidence type="ECO:0000313" key="5">
    <source>
        <dbReference type="Proteomes" id="UP001201262"/>
    </source>
</evidence>
<dbReference type="CDD" id="cd08192">
    <property type="entry name" value="MAR-like"/>
    <property type="match status" value="1"/>
</dbReference>
<evidence type="ECO:0000259" key="2">
    <source>
        <dbReference type="Pfam" id="PF00465"/>
    </source>
</evidence>
<evidence type="ECO:0000313" key="4">
    <source>
        <dbReference type="EMBL" id="KAH8692580.1"/>
    </source>
</evidence>
<dbReference type="AlphaFoldDB" id="A0AAD4PT33"/>
<keyword evidence="1" id="KW-0560">Oxidoreductase</keyword>
<dbReference type="InterPro" id="IPR056798">
    <property type="entry name" value="ADH_Fe_C"/>
</dbReference>
<reference evidence="4" key="1">
    <citation type="submission" date="2021-12" db="EMBL/GenBank/DDBJ databases">
        <title>Convergent genome expansion in fungi linked to evolution of root-endophyte symbiosis.</title>
        <authorList>
            <consortium name="DOE Joint Genome Institute"/>
            <person name="Ke Y.-H."/>
            <person name="Bonito G."/>
            <person name="Liao H.-L."/>
            <person name="Looney B."/>
            <person name="Rojas-Flechas A."/>
            <person name="Nash J."/>
            <person name="Hameed K."/>
            <person name="Schadt C."/>
            <person name="Martin F."/>
            <person name="Crous P.W."/>
            <person name="Miettinen O."/>
            <person name="Magnuson J.K."/>
            <person name="Labbe J."/>
            <person name="Jacobson D."/>
            <person name="Doktycz M.J."/>
            <person name="Veneault-Fourrey C."/>
            <person name="Kuo A."/>
            <person name="Mondo S."/>
            <person name="Calhoun S."/>
            <person name="Riley R."/>
            <person name="Ohm R."/>
            <person name="LaButti K."/>
            <person name="Andreopoulos B."/>
            <person name="Pangilinan J."/>
            <person name="Nolan M."/>
            <person name="Tritt A."/>
            <person name="Clum A."/>
            <person name="Lipzen A."/>
            <person name="Daum C."/>
            <person name="Barry K."/>
            <person name="Grigoriev I.V."/>
            <person name="Vilgalys R."/>
        </authorList>
    </citation>
    <scope>NUCLEOTIDE SEQUENCE</scope>
    <source>
        <strain evidence="4">PMI_201</strain>
    </source>
</reference>
<feature type="domain" description="Fe-containing alcohol dehydrogenase-like C-terminal" evidence="3">
    <location>
        <begin position="223"/>
        <end position="423"/>
    </location>
</feature>
<evidence type="ECO:0000259" key="3">
    <source>
        <dbReference type="Pfam" id="PF25137"/>
    </source>
</evidence>
<protein>
    <submittedName>
        <fullName evidence="4">Iron-containing alcohol dehydrogenase-like protein</fullName>
    </submittedName>
</protein>
<dbReference type="Gene3D" id="3.40.50.1970">
    <property type="match status" value="1"/>
</dbReference>
<dbReference type="SUPFAM" id="SSF56796">
    <property type="entry name" value="Dehydroquinate synthase-like"/>
    <property type="match status" value="1"/>
</dbReference>
<feature type="domain" description="Alcohol dehydrogenase iron-type/glycerol dehydrogenase GldA" evidence="2">
    <location>
        <begin position="34"/>
        <end position="210"/>
    </location>
</feature>
<sequence length="426" mass="46696">MPANEHPLPNEETRPMFPWRPGKGLLSYGCAFTELLHAHLTRMGKQRVFVVVSKSLAESTNELDRLKECLGTTLVGVKIGFPSHPPFEDVLRLTSDIQQADADAVVTLGGGSIIDAVKLVTFSIANDVHDFDSLEGLSKATAYTMETDNDYANYTDSPNIKPATLTKISIPTTLSAGEYSPYAGAVDPRDGVKKLFIHQSLICDVVILDPELTKTVPEWVWMSSGVRSIDHCVELLSSLRQHETLTEESAKKGLVMVARGLLKLRLNPQDADSRLETQIGSNYAMDGLSRGVHLGASHAIGHQLGTMNVAHGHTSCILSPAVMKYNASVNADRQKRALDTLWEDPYISNVLERRGLTHSQSDLGDTLHGLFAELGVPQTLKDVGVSGEQQLKTLAQRSLEDPWCRTNPISLTRPEQVMEILRKVEG</sequence>
<dbReference type="Pfam" id="PF25137">
    <property type="entry name" value="ADH_Fe_C"/>
    <property type="match status" value="1"/>
</dbReference>
<keyword evidence="5" id="KW-1185">Reference proteome</keyword>
<evidence type="ECO:0000256" key="1">
    <source>
        <dbReference type="ARBA" id="ARBA00023002"/>
    </source>
</evidence>
<dbReference type="PANTHER" id="PTHR11496:SF107">
    <property type="entry name" value="ALCOHOL DEHYDROGENASE, PUTATIVE (AFU_ORTHOLOGUE AFUA_1G06800)-RELATED"/>
    <property type="match status" value="1"/>
</dbReference>
<dbReference type="Pfam" id="PF00465">
    <property type="entry name" value="Fe-ADH"/>
    <property type="match status" value="1"/>
</dbReference>
<dbReference type="RefSeq" id="XP_046068453.1">
    <property type="nucleotide sequence ID" value="XM_046213222.1"/>
</dbReference>
<dbReference type="InterPro" id="IPR039697">
    <property type="entry name" value="Alcohol_dehydrogenase_Fe"/>
</dbReference>
<dbReference type="GO" id="GO:0005739">
    <property type="term" value="C:mitochondrion"/>
    <property type="evidence" value="ECO:0007669"/>
    <property type="project" value="TreeGrafter"/>
</dbReference>
<accession>A0AAD4PT33</accession>
<dbReference type="InterPro" id="IPR001670">
    <property type="entry name" value="ADH_Fe/GldA"/>
</dbReference>
<dbReference type="Proteomes" id="UP001201262">
    <property type="component" value="Unassembled WGS sequence"/>
</dbReference>
<comment type="caution">
    <text evidence="4">The sequence shown here is derived from an EMBL/GenBank/DDBJ whole genome shotgun (WGS) entry which is preliminary data.</text>
</comment>
<gene>
    <name evidence="4" type="ORF">BGW36DRAFT_346381</name>
</gene>
<dbReference type="EMBL" id="JAJTJA010000010">
    <property type="protein sequence ID" value="KAH8692580.1"/>
    <property type="molecule type" value="Genomic_DNA"/>
</dbReference>
<name>A0AAD4PT33_9EURO</name>
<dbReference type="GO" id="GO:0046872">
    <property type="term" value="F:metal ion binding"/>
    <property type="evidence" value="ECO:0007669"/>
    <property type="project" value="InterPro"/>
</dbReference>
<proteinExistence type="predicted"/>
<organism evidence="4 5">
    <name type="scientific">Talaromyces proteolyticus</name>
    <dbReference type="NCBI Taxonomy" id="1131652"/>
    <lineage>
        <taxon>Eukaryota</taxon>
        <taxon>Fungi</taxon>
        <taxon>Dikarya</taxon>
        <taxon>Ascomycota</taxon>
        <taxon>Pezizomycotina</taxon>
        <taxon>Eurotiomycetes</taxon>
        <taxon>Eurotiomycetidae</taxon>
        <taxon>Eurotiales</taxon>
        <taxon>Trichocomaceae</taxon>
        <taxon>Talaromyces</taxon>
        <taxon>Talaromyces sect. Bacilispori</taxon>
    </lineage>
</organism>
<dbReference type="GO" id="GO:0004022">
    <property type="term" value="F:alcohol dehydrogenase (NAD+) activity"/>
    <property type="evidence" value="ECO:0007669"/>
    <property type="project" value="TreeGrafter"/>
</dbReference>